<sequence>MKLQLVVALKLLRNFFLKRAIAVQPCHLVLVLVRHQLEQVARHCFAKAGPTPGSVGLLHLIDQRLVAVSVSSVLVGCQKRHPLDDQFSQGRFFDKHHGLRGRKQGQHGRQIVGAVPAPFKRRLVMGHLHAIKFHRPHQRSAAQWHAPVLPGVTEQQRIGVNRVTQCLPRHLFGIEQTQCRCANDIANGGFTSIFRERPIGVVDKRRRWSSVGIEGDVGTPGLHHRQCGFAGRHNGIASNHQIGPGGFDLAGENLPG</sequence>
<evidence type="ECO:0000313" key="1">
    <source>
        <dbReference type="EMBL" id="OIQ67074.1"/>
    </source>
</evidence>
<dbReference type="AlphaFoldDB" id="A0A1J5P7A0"/>
<comment type="caution">
    <text evidence="1">The sequence shown here is derived from an EMBL/GenBank/DDBJ whole genome shotgun (WGS) entry which is preliminary data.</text>
</comment>
<organism evidence="1">
    <name type="scientific">mine drainage metagenome</name>
    <dbReference type="NCBI Taxonomy" id="410659"/>
    <lineage>
        <taxon>unclassified sequences</taxon>
        <taxon>metagenomes</taxon>
        <taxon>ecological metagenomes</taxon>
    </lineage>
</organism>
<name>A0A1J5P7A0_9ZZZZ</name>
<reference evidence="1" key="1">
    <citation type="submission" date="2016-10" db="EMBL/GenBank/DDBJ databases">
        <title>Sequence of Gallionella enrichment culture.</title>
        <authorList>
            <person name="Poehlein A."/>
            <person name="Muehling M."/>
            <person name="Daniel R."/>
        </authorList>
    </citation>
    <scope>NUCLEOTIDE SEQUENCE</scope>
</reference>
<protein>
    <submittedName>
        <fullName evidence="1">Uncharacterized protein</fullName>
    </submittedName>
</protein>
<accession>A0A1J5P7A0</accession>
<proteinExistence type="predicted"/>
<dbReference type="EMBL" id="MLJW01006168">
    <property type="protein sequence ID" value="OIQ67074.1"/>
    <property type="molecule type" value="Genomic_DNA"/>
</dbReference>
<gene>
    <name evidence="1" type="ORF">GALL_513520</name>
</gene>